<evidence type="ECO:0000259" key="9">
    <source>
        <dbReference type="PROSITE" id="PS50929"/>
    </source>
</evidence>
<protein>
    <submittedName>
        <fullName evidence="10">Multidrug ABC transporter permease</fullName>
    </submittedName>
</protein>
<keyword evidence="5 7" id="KW-1133">Transmembrane helix</keyword>
<dbReference type="InterPro" id="IPR027417">
    <property type="entry name" value="P-loop_NTPase"/>
</dbReference>
<keyword evidence="3" id="KW-0547">Nucleotide-binding</keyword>
<dbReference type="SMART" id="SM00382">
    <property type="entry name" value="AAA"/>
    <property type="match status" value="1"/>
</dbReference>
<dbReference type="InterPro" id="IPR011527">
    <property type="entry name" value="ABC1_TM_dom"/>
</dbReference>
<evidence type="ECO:0000256" key="1">
    <source>
        <dbReference type="ARBA" id="ARBA00004651"/>
    </source>
</evidence>
<evidence type="ECO:0000313" key="10">
    <source>
        <dbReference type="EMBL" id="GIH42227.1"/>
    </source>
</evidence>
<dbReference type="RefSeq" id="WP_204059468.1">
    <property type="nucleotide sequence ID" value="NZ_BAAAGP010000034.1"/>
</dbReference>
<dbReference type="SUPFAM" id="SSF52540">
    <property type="entry name" value="P-loop containing nucleoside triphosphate hydrolases"/>
    <property type="match status" value="1"/>
</dbReference>
<feature type="transmembrane region" description="Helical" evidence="7">
    <location>
        <begin position="36"/>
        <end position="56"/>
    </location>
</feature>
<evidence type="ECO:0000256" key="4">
    <source>
        <dbReference type="ARBA" id="ARBA00022840"/>
    </source>
</evidence>
<dbReference type="InterPro" id="IPR017871">
    <property type="entry name" value="ABC_transporter-like_CS"/>
</dbReference>
<accession>A0ABQ4G571</accession>
<dbReference type="InterPro" id="IPR003593">
    <property type="entry name" value="AAA+_ATPase"/>
</dbReference>
<dbReference type="PANTHER" id="PTHR24221">
    <property type="entry name" value="ATP-BINDING CASSETTE SUB-FAMILY B"/>
    <property type="match status" value="1"/>
</dbReference>
<evidence type="ECO:0000313" key="11">
    <source>
        <dbReference type="Proteomes" id="UP000603904"/>
    </source>
</evidence>
<comment type="caution">
    <text evidence="10">The sequence shown here is derived from an EMBL/GenBank/DDBJ whole genome shotgun (WGS) entry which is preliminary data.</text>
</comment>
<dbReference type="Pfam" id="PF00005">
    <property type="entry name" value="ABC_tran"/>
    <property type="match status" value="1"/>
</dbReference>
<gene>
    <name evidence="10" type="ORF">Mco01_52270</name>
</gene>
<dbReference type="PROSITE" id="PS50929">
    <property type="entry name" value="ABC_TM1F"/>
    <property type="match status" value="1"/>
</dbReference>
<proteinExistence type="predicted"/>
<reference evidence="10 11" key="1">
    <citation type="submission" date="2021-01" db="EMBL/GenBank/DDBJ databases">
        <title>Whole genome shotgun sequence of Microbispora corallina NBRC 16416.</title>
        <authorList>
            <person name="Komaki H."/>
            <person name="Tamura T."/>
        </authorList>
    </citation>
    <scope>NUCLEOTIDE SEQUENCE [LARGE SCALE GENOMIC DNA]</scope>
    <source>
        <strain evidence="10 11">NBRC 16416</strain>
    </source>
</reference>
<evidence type="ECO:0000256" key="3">
    <source>
        <dbReference type="ARBA" id="ARBA00022741"/>
    </source>
</evidence>
<dbReference type="PROSITE" id="PS00211">
    <property type="entry name" value="ABC_TRANSPORTER_1"/>
    <property type="match status" value="1"/>
</dbReference>
<keyword evidence="11" id="KW-1185">Reference proteome</keyword>
<dbReference type="EMBL" id="BOOC01000029">
    <property type="protein sequence ID" value="GIH42227.1"/>
    <property type="molecule type" value="Genomic_DNA"/>
</dbReference>
<feature type="domain" description="ABC transporter" evidence="8">
    <location>
        <begin position="357"/>
        <end position="603"/>
    </location>
</feature>
<dbReference type="Proteomes" id="UP000603904">
    <property type="component" value="Unassembled WGS sequence"/>
</dbReference>
<keyword evidence="2 7" id="KW-0812">Transmembrane</keyword>
<feature type="domain" description="ABC transmembrane type-1" evidence="9">
    <location>
        <begin position="37"/>
        <end position="324"/>
    </location>
</feature>
<dbReference type="Gene3D" id="3.40.50.300">
    <property type="entry name" value="P-loop containing nucleotide triphosphate hydrolases"/>
    <property type="match status" value="1"/>
</dbReference>
<keyword evidence="6 7" id="KW-0472">Membrane</keyword>
<organism evidence="10 11">
    <name type="scientific">Microbispora corallina</name>
    <dbReference type="NCBI Taxonomy" id="83302"/>
    <lineage>
        <taxon>Bacteria</taxon>
        <taxon>Bacillati</taxon>
        <taxon>Actinomycetota</taxon>
        <taxon>Actinomycetes</taxon>
        <taxon>Streptosporangiales</taxon>
        <taxon>Streptosporangiaceae</taxon>
        <taxon>Microbispora</taxon>
    </lineage>
</organism>
<dbReference type="PROSITE" id="PS50893">
    <property type="entry name" value="ABC_TRANSPORTER_2"/>
    <property type="match status" value="1"/>
</dbReference>
<dbReference type="InterPro" id="IPR039421">
    <property type="entry name" value="Type_1_exporter"/>
</dbReference>
<evidence type="ECO:0000256" key="2">
    <source>
        <dbReference type="ARBA" id="ARBA00022692"/>
    </source>
</evidence>
<feature type="transmembrane region" description="Helical" evidence="7">
    <location>
        <begin position="168"/>
        <end position="192"/>
    </location>
</feature>
<sequence length="620" mass="64969">MRAVRRDGRTAGTPRDLARAAAAAARLGLAAGRGPALVVLALAVLEGLLPPVSAWFTKRLIDALAGGPAGNTGRVAVAAAGLAAAGLLSGAHRGVASYLSGTLARSARLVAADRLFRRINEHVGLDRLESPAYLDRLRLATQAGGQAPGELTRSAVGLIRAAVQGTGFLATLVMVWPPSVLVVLAGAVPAAILQTGAGRRRAALTVRLSPLVRREVTYQMLLTDVGAAKEIRLFGLGHFLRERMLAEARAASDAEGRLERRLTRTHTGLELLAGAVTVAGVVTAAAQAAAGRITLGDVALFLAALTGVYGAATTATDGVAGAYKALLLFGAYREIIEEPPAGPPAGSAPLAPLRRAVELRDVWFRYGEGAPWVLRGVDLVIPRGARIGLVGVNGAGKSTLVKLLCRMYEPERGAVLWDGRDVREAHAADLRSRVTAVFQDFVAYDLTARENVGAGRLDALDDLEAVRRAARAAGIDEALAALPRGYDTLLSRVFAGMDDRDAAQLSGGQWQRVAVARAFLRSGADLMILDEPSAGLDPEAEHALHERLMELSRGRAALLVSHRLNALRDADEIVVLDGGRVAERGTHAALIDLGGVYARLFALQAGGYRDRQVPSAAGGR</sequence>
<evidence type="ECO:0000256" key="7">
    <source>
        <dbReference type="SAM" id="Phobius"/>
    </source>
</evidence>
<dbReference type="PANTHER" id="PTHR24221:SF646">
    <property type="entry name" value="HAEMOLYSIN SECRETION ATP-BINDING PROTEIN"/>
    <property type="match status" value="1"/>
</dbReference>
<dbReference type="Gene3D" id="1.20.1560.10">
    <property type="entry name" value="ABC transporter type 1, transmembrane domain"/>
    <property type="match status" value="1"/>
</dbReference>
<dbReference type="InterPro" id="IPR003439">
    <property type="entry name" value="ABC_transporter-like_ATP-bd"/>
</dbReference>
<keyword evidence="4" id="KW-0067">ATP-binding</keyword>
<dbReference type="InterPro" id="IPR036640">
    <property type="entry name" value="ABC1_TM_sf"/>
</dbReference>
<name>A0ABQ4G571_9ACTN</name>
<evidence type="ECO:0000259" key="8">
    <source>
        <dbReference type="PROSITE" id="PS50893"/>
    </source>
</evidence>
<evidence type="ECO:0000256" key="6">
    <source>
        <dbReference type="ARBA" id="ARBA00023136"/>
    </source>
</evidence>
<comment type="subcellular location">
    <subcellularLocation>
        <location evidence="1">Cell membrane</location>
        <topology evidence="1">Multi-pass membrane protein</topology>
    </subcellularLocation>
</comment>
<dbReference type="SUPFAM" id="SSF90123">
    <property type="entry name" value="ABC transporter transmembrane region"/>
    <property type="match status" value="1"/>
</dbReference>
<evidence type="ECO:0000256" key="5">
    <source>
        <dbReference type="ARBA" id="ARBA00022989"/>
    </source>
</evidence>